<gene>
    <name evidence="7" type="ORF">N7548_00675</name>
</gene>
<comment type="caution">
    <text evidence="7">The sequence shown here is derived from an EMBL/GenBank/DDBJ whole genome shotgun (WGS) entry which is preliminary data.</text>
</comment>
<feature type="domain" description="Glycosyl hydrolase family 30 beta sandwich" evidence="6">
    <location>
        <begin position="376"/>
        <end position="436"/>
    </location>
</feature>
<dbReference type="RefSeq" id="WP_263607453.1">
    <property type="nucleotide sequence ID" value="NZ_JAOVQM010000001.1"/>
</dbReference>
<dbReference type="SUPFAM" id="SSF51445">
    <property type="entry name" value="(Trans)glycosidases"/>
    <property type="match status" value="1"/>
</dbReference>
<keyword evidence="8" id="KW-1185">Reference proteome</keyword>
<evidence type="ECO:0000256" key="4">
    <source>
        <dbReference type="RuleBase" id="RU361188"/>
    </source>
</evidence>
<dbReference type="InterPro" id="IPR033452">
    <property type="entry name" value="GH30_C"/>
</dbReference>
<protein>
    <recommendedName>
        <fullName evidence="9">Glucosylceramidase</fullName>
    </recommendedName>
</protein>
<dbReference type="Gene3D" id="2.60.40.1180">
    <property type="entry name" value="Golgi alpha-mannosidase II"/>
    <property type="match status" value="1"/>
</dbReference>
<evidence type="ECO:0000259" key="5">
    <source>
        <dbReference type="Pfam" id="PF02055"/>
    </source>
</evidence>
<dbReference type="EMBL" id="JAOVQM010000001">
    <property type="protein sequence ID" value="MCV2231340.1"/>
    <property type="molecule type" value="Genomic_DNA"/>
</dbReference>
<evidence type="ECO:0000313" key="8">
    <source>
        <dbReference type="Proteomes" id="UP001177160"/>
    </source>
</evidence>
<comment type="similarity">
    <text evidence="1 4">Belongs to the glycosyl hydrolase 30 family.</text>
</comment>
<evidence type="ECO:0000259" key="6">
    <source>
        <dbReference type="Pfam" id="PF17189"/>
    </source>
</evidence>
<dbReference type="Proteomes" id="UP001177160">
    <property type="component" value="Unassembled WGS sequence"/>
</dbReference>
<dbReference type="Pfam" id="PF17189">
    <property type="entry name" value="Glyco_hydro_30C"/>
    <property type="match status" value="1"/>
</dbReference>
<keyword evidence="3 4" id="KW-0378">Hydrolase</keyword>
<dbReference type="InterPro" id="IPR013780">
    <property type="entry name" value="Glyco_hydro_b"/>
</dbReference>
<proteinExistence type="inferred from homology"/>
<reference evidence="7" key="1">
    <citation type="submission" date="2022-09" db="EMBL/GenBank/DDBJ databases">
        <title>Novel Mycoplasma species identified in domestic and wild animals.</title>
        <authorList>
            <person name="Volokhov D.V."/>
            <person name="Furtak V.A."/>
            <person name="Zagorodnyaya T.A."/>
        </authorList>
    </citation>
    <scope>NUCLEOTIDE SEQUENCE</scope>
    <source>
        <strain evidence="7">Oakley</strain>
    </source>
</reference>
<keyword evidence="4" id="KW-0326">Glycosidase</keyword>
<feature type="domain" description="Glycosyl hydrolase family 30 TIM-barrel" evidence="5">
    <location>
        <begin position="43"/>
        <end position="373"/>
    </location>
</feature>
<dbReference type="Pfam" id="PF02055">
    <property type="entry name" value="Glyco_hydro_30"/>
    <property type="match status" value="1"/>
</dbReference>
<accession>A0ABT2Y3M0</accession>
<evidence type="ECO:0000313" key="7">
    <source>
        <dbReference type="EMBL" id="MCV2231340.1"/>
    </source>
</evidence>
<dbReference type="InterPro" id="IPR033453">
    <property type="entry name" value="Glyco_hydro_30_TIM-barrel"/>
</dbReference>
<keyword evidence="2" id="KW-0732">Signal</keyword>
<sequence length="438" mass="49406">MNRTVKLYVTTGDESKKFVQEPVYSTTNKPNIHLNPNHLKQVVDGFGAAMTESSAFLLSQLDSKHQQEVMSALFGKEGIGISFVRTTIGASDFSMRSYTYNDIDPQSEDDDLNHFSLSDDLNYVIPMLKVAKTYHDFLVVSSPWTAPAWMKDNHHLNGGRLLPKHYGVYSRYLAKFIKSYQAIGIDIYAITPQNEPRHEALTYPSMLMSGQEQKAFVQILSDTFKEQNIDTKIIAYDHNWDDIDYARTIYSDEKAALAVAGTGFHCYDGNVKATQALIEEYPDKDIWFTECSGGLWANNFSDNLGWNLENVFLGSLQYGAKSVLLWNIALDLECGPKNGGCMNCRGLLTIDPITQHIEKNVEYYLVGHFSKFVQRGAHVIETTVEDTDLISVSFLNPDQSMVCVVYNKSDDPKEIRFAVKDAVIGYQLKEKSVLTIEL</sequence>
<dbReference type="PANTHER" id="PTHR11069:SF23">
    <property type="entry name" value="LYSOSOMAL ACID GLUCOSYLCERAMIDASE"/>
    <property type="match status" value="1"/>
</dbReference>
<dbReference type="InterPro" id="IPR017853">
    <property type="entry name" value="GH"/>
</dbReference>
<evidence type="ECO:0000256" key="3">
    <source>
        <dbReference type="ARBA" id="ARBA00022801"/>
    </source>
</evidence>
<dbReference type="InterPro" id="IPR001139">
    <property type="entry name" value="Glyco_hydro_30"/>
</dbReference>
<evidence type="ECO:0000256" key="1">
    <source>
        <dbReference type="ARBA" id="ARBA00005382"/>
    </source>
</evidence>
<dbReference type="PANTHER" id="PTHR11069">
    <property type="entry name" value="GLUCOSYLCERAMIDASE"/>
    <property type="match status" value="1"/>
</dbReference>
<name>A0ABT2Y3M0_9MOLU</name>
<evidence type="ECO:0000256" key="2">
    <source>
        <dbReference type="ARBA" id="ARBA00022729"/>
    </source>
</evidence>
<evidence type="ECO:0008006" key="9">
    <source>
        <dbReference type="Google" id="ProtNLM"/>
    </source>
</evidence>
<dbReference type="Gene3D" id="3.20.20.80">
    <property type="entry name" value="Glycosidases"/>
    <property type="match status" value="1"/>
</dbReference>
<organism evidence="7 8">
    <name type="scientific">Paracholeplasma manati</name>
    <dbReference type="NCBI Taxonomy" id="591373"/>
    <lineage>
        <taxon>Bacteria</taxon>
        <taxon>Bacillati</taxon>
        <taxon>Mycoplasmatota</taxon>
        <taxon>Mollicutes</taxon>
        <taxon>Acholeplasmatales</taxon>
        <taxon>Acholeplasmataceae</taxon>
        <taxon>Paracholeplasma</taxon>
    </lineage>
</organism>
<dbReference type="PRINTS" id="PR00843">
    <property type="entry name" value="GLHYDRLASE30"/>
</dbReference>